<evidence type="ECO:0000313" key="2">
    <source>
        <dbReference type="EMBL" id="VBB41011.1"/>
    </source>
</evidence>
<reference evidence="2" key="1">
    <citation type="submission" date="2018-07" db="EMBL/GenBank/DDBJ databases">
        <authorList>
            <consortium name="Genoscope - CEA"/>
            <person name="William W."/>
        </authorList>
    </citation>
    <scope>NUCLEOTIDE SEQUENCE</scope>
    <source>
        <strain evidence="2">IK1</strain>
    </source>
</reference>
<organism evidence="2">
    <name type="scientific">uncultured Spirochaetota bacterium</name>
    <dbReference type="NCBI Taxonomy" id="460511"/>
    <lineage>
        <taxon>Bacteria</taxon>
        <taxon>Pseudomonadati</taxon>
        <taxon>Spirochaetota</taxon>
        <taxon>environmental samples</taxon>
    </lineage>
</organism>
<protein>
    <submittedName>
        <fullName evidence="2">Uncharacterized protein</fullName>
    </submittedName>
</protein>
<proteinExistence type="predicted"/>
<dbReference type="AlphaFoldDB" id="A0A653A003"/>
<name>A0A653A003_9SPIR</name>
<feature type="compositionally biased region" description="Polar residues" evidence="1">
    <location>
        <begin position="100"/>
        <end position="109"/>
    </location>
</feature>
<gene>
    <name evidence="2" type="ORF">TRIP_E50043</name>
</gene>
<dbReference type="EMBL" id="UPXP01000034">
    <property type="protein sequence ID" value="VBB41011.1"/>
    <property type="molecule type" value="Genomic_DNA"/>
</dbReference>
<sequence length="142" mass="14988">MSRVWVTRRSPSRAESGYAAVMPGPAWIFARGSILPLRYGFSETGGRCTAPEAAVPETGAALKGSAPAGAGPVATVVVVFGPGGRDLGGRSRSRRLQEPRASTATSKSETGGRRFSWRPFMARLRVSALEDSGSVPRQGRLE</sequence>
<accession>A0A653A003</accession>
<feature type="region of interest" description="Disordered" evidence="1">
    <location>
        <begin position="83"/>
        <end position="114"/>
    </location>
</feature>
<evidence type="ECO:0000256" key="1">
    <source>
        <dbReference type="SAM" id="MobiDB-lite"/>
    </source>
</evidence>